<name>A0A835LRY2_9MAGN</name>
<keyword evidence="11" id="KW-1185">Reference proteome</keyword>
<dbReference type="Proteomes" id="UP000631114">
    <property type="component" value="Unassembled WGS sequence"/>
</dbReference>
<keyword evidence="6" id="KW-0560">Oxidoreductase</keyword>
<accession>A0A835LRY2</accession>
<evidence type="ECO:0000256" key="3">
    <source>
        <dbReference type="ARBA" id="ARBA00022605"/>
    </source>
</evidence>
<keyword evidence="5" id="KW-0460">Magnesium</keyword>
<evidence type="ECO:0000256" key="4">
    <source>
        <dbReference type="ARBA" id="ARBA00022723"/>
    </source>
</evidence>
<dbReference type="Gene3D" id="3.40.718.10">
    <property type="entry name" value="Isopropylmalate Dehydrogenase"/>
    <property type="match status" value="1"/>
</dbReference>
<keyword evidence="8" id="KW-0100">Branched-chain amino acid biosynthesis</keyword>
<evidence type="ECO:0000313" key="10">
    <source>
        <dbReference type="EMBL" id="KAF9602662.1"/>
    </source>
</evidence>
<evidence type="ECO:0000313" key="11">
    <source>
        <dbReference type="Proteomes" id="UP000631114"/>
    </source>
</evidence>
<dbReference type="AlphaFoldDB" id="A0A835LRY2"/>
<organism evidence="10 11">
    <name type="scientific">Coptis chinensis</name>
    <dbReference type="NCBI Taxonomy" id="261450"/>
    <lineage>
        <taxon>Eukaryota</taxon>
        <taxon>Viridiplantae</taxon>
        <taxon>Streptophyta</taxon>
        <taxon>Embryophyta</taxon>
        <taxon>Tracheophyta</taxon>
        <taxon>Spermatophyta</taxon>
        <taxon>Magnoliopsida</taxon>
        <taxon>Ranunculales</taxon>
        <taxon>Ranunculaceae</taxon>
        <taxon>Coptidoideae</taxon>
        <taxon>Coptis</taxon>
    </lineage>
</organism>
<dbReference type="GO" id="GO:0009098">
    <property type="term" value="P:L-leucine biosynthetic process"/>
    <property type="evidence" value="ECO:0007669"/>
    <property type="project" value="UniProtKB-KW"/>
</dbReference>
<keyword evidence="7" id="KW-0520">NAD</keyword>
<evidence type="ECO:0000256" key="8">
    <source>
        <dbReference type="ARBA" id="ARBA00023304"/>
    </source>
</evidence>
<evidence type="ECO:0000259" key="9">
    <source>
        <dbReference type="Pfam" id="PF00180"/>
    </source>
</evidence>
<dbReference type="Pfam" id="PF00180">
    <property type="entry name" value="Iso_dh"/>
    <property type="match status" value="1"/>
</dbReference>
<keyword evidence="3" id="KW-0028">Amino-acid biosynthesis</keyword>
<evidence type="ECO:0000256" key="2">
    <source>
        <dbReference type="ARBA" id="ARBA00022430"/>
    </source>
</evidence>
<dbReference type="PANTHER" id="PTHR42979:SF1">
    <property type="entry name" value="3-ISOPROPYLMALATE DEHYDROGENASE"/>
    <property type="match status" value="1"/>
</dbReference>
<dbReference type="EMBL" id="JADFTS010000006">
    <property type="protein sequence ID" value="KAF9602662.1"/>
    <property type="molecule type" value="Genomic_DNA"/>
</dbReference>
<dbReference type="GO" id="GO:0003862">
    <property type="term" value="F:3-isopropylmalate dehydrogenase activity"/>
    <property type="evidence" value="ECO:0007669"/>
    <property type="project" value="InterPro"/>
</dbReference>
<gene>
    <name evidence="10" type="ORF">IFM89_030550</name>
</gene>
<dbReference type="SUPFAM" id="SSF53659">
    <property type="entry name" value="Isocitrate/Isopropylmalate dehydrogenase-like"/>
    <property type="match status" value="1"/>
</dbReference>
<evidence type="ECO:0000256" key="7">
    <source>
        <dbReference type="ARBA" id="ARBA00023027"/>
    </source>
</evidence>
<dbReference type="OrthoDB" id="419183at2759"/>
<comment type="similarity">
    <text evidence="1">Belongs to the isocitrate and isopropylmalate dehydrogenases family.</text>
</comment>
<evidence type="ECO:0000256" key="5">
    <source>
        <dbReference type="ARBA" id="ARBA00022842"/>
    </source>
</evidence>
<evidence type="ECO:0000256" key="1">
    <source>
        <dbReference type="ARBA" id="ARBA00007769"/>
    </source>
</evidence>
<protein>
    <recommendedName>
        <fullName evidence="9">Isopropylmalate dehydrogenase-like domain-containing protein</fullName>
    </recommendedName>
</protein>
<dbReference type="GO" id="GO:0046872">
    <property type="term" value="F:metal ion binding"/>
    <property type="evidence" value="ECO:0007669"/>
    <property type="project" value="UniProtKB-KW"/>
</dbReference>
<dbReference type="PANTHER" id="PTHR42979">
    <property type="entry name" value="3-ISOPROPYLMALATE DEHYDROGENASE"/>
    <property type="match status" value="1"/>
</dbReference>
<feature type="non-terminal residue" evidence="10">
    <location>
        <position position="73"/>
    </location>
</feature>
<keyword evidence="2" id="KW-0432">Leucine biosynthesis</keyword>
<dbReference type="InterPro" id="IPR004429">
    <property type="entry name" value="Isopropylmalate_DH"/>
</dbReference>
<feature type="domain" description="Isopropylmalate dehydrogenase-like" evidence="9">
    <location>
        <begin position="3"/>
        <end position="68"/>
    </location>
</feature>
<comment type="caution">
    <text evidence="10">The sequence shown here is derived from an EMBL/GenBank/DDBJ whole genome shotgun (WGS) entry which is preliminary data.</text>
</comment>
<evidence type="ECO:0000256" key="6">
    <source>
        <dbReference type="ARBA" id="ARBA00023002"/>
    </source>
</evidence>
<dbReference type="InterPro" id="IPR024084">
    <property type="entry name" value="IsoPropMal-DH-like_dom"/>
</dbReference>
<reference evidence="10 11" key="1">
    <citation type="submission" date="2020-10" db="EMBL/GenBank/DDBJ databases">
        <title>The Coptis chinensis genome and diversification of protoberbering-type alkaloids.</title>
        <authorList>
            <person name="Wang B."/>
            <person name="Shu S."/>
            <person name="Song C."/>
            <person name="Liu Y."/>
        </authorList>
    </citation>
    <scope>NUCLEOTIDE SEQUENCE [LARGE SCALE GENOMIC DNA]</scope>
    <source>
        <strain evidence="10">HL-2020</strain>
        <tissue evidence="10">Leaf</tissue>
    </source>
</reference>
<sequence length="73" mass="7927">GPGLFELIYGSTPDIAGQDKANPLVTRLSVAMLLRYGLHEENAARIIESAVLETLNKGFRKGDIFLAGKVQKN</sequence>
<keyword evidence="4" id="KW-0479">Metal-binding</keyword>
<proteinExistence type="inferred from homology"/>